<dbReference type="InterPro" id="IPR000719">
    <property type="entry name" value="Prot_kinase_dom"/>
</dbReference>
<protein>
    <recommendedName>
        <fullName evidence="2">Protein kinase domain-containing protein</fullName>
    </recommendedName>
</protein>
<reference evidence="3 4" key="1">
    <citation type="submission" date="2019-03" db="EMBL/GenBank/DDBJ databases">
        <title>Genomics of glacier-inhabiting Cryobacterium strains.</title>
        <authorList>
            <person name="Liu Q."/>
            <person name="Xin Y.-H."/>
        </authorList>
    </citation>
    <scope>NUCLEOTIDE SEQUENCE [LARGE SCALE GENOMIC DNA]</scope>
    <source>
        <strain evidence="3 4">Sr59</strain>
    </source>
</reference>
<dbReference type="SUPFAM" id="SSF56112">
    <property type="entry name" value="Protein kinase-like (PK-like)"/>
    <property type="match status" value="1"/>
</dbReference>
<dbReference type="RefSeq" id="WP_134640450.1">
    <property type="nucleotide sequence ID" value="NZ_SOHM01000015.1"/>
</dbReference>
<dbReference type="AlphaFoldDB" id="A0A4R9BY37"/>
<proteinExistence type="predicted"/>
<comment type="caution">
    <text evidence="3">The sequence shown here is derived from an EMBL/GenBank/DDBJ whole genome shotgun (WGS) entry which is preliminary data.</text>
</comment>
<dbReference type="PROSITE" id="PS50011">
    <property type="entry name" value="PROTEIN_KINASE_DOM"/>
    <property type="match status" value="1"/>
</dbReference>
<evidence type="ECO:0000256" key="1">
    <source>
        <dbReference type="SAM" id="MobiDB-lite"/>
    </source>
</evidence>
<name>A0A4R9BY37_9MICO</name>
<feature type="domain" description="Protein kinase" evidence="2">
    <location>
        <begin position="16"/>
        <end position="353"/>
    </location>
</feature>
<sequence>MEQMRDPSNERTLAGFRVVRRIGTGSRSTVYLAQAVGAQAAGAQAEGAQAVGGQAGNLTVALKVFRLDADRAALNRQVRAMLTVPPSMLVPLRDVATAPDGRLCLVMDRLAGSPLDRLLAERGRIAAGEVVTIAATITATLQALHDAGFSHPMIGPDCVRFDGAGRPVLLGLGALDDLPAGGAAAARRRDDLVRLAGWLRSLVEHLDPRTAEAATSGSLMAEFEAAATARPVPADLTAVESALFDWAPATAVRGAVPGAAEPERCTPAGLIPGPGTPQTTLTRSARPAAVPDPAGRGPVRRSEGRNGSPVQLVLRQVAVLRDAVRTDVAGRGAVWRRTASSFGALGRARRPVLVGVCLAVTLAAGSLVALSWTGSPAASGEITDLRDPAPAPDESPSSQDGAPAGSEEFAATLVGDDPAAATLALLQLRQRCLAAASVLCLDGVDQAGSAAMAADSYAARQPIGPSGEADGRPGNGNVDELGFTASIQERRGNAALIVLTPAAGTLHTQPASALVIRGEAGWRLRELFDY</sequence>
<dbReference type="SMART" id="SM00220">
    <property type="entry name" value="S_TKc"/>
    <property type="match status" value="1"/>
</dbReference>
<evidence type="ECO:0000259" key="2">
    <source>
        <dbReference type="PROSITE" id="PS50011"/>
    </source>
</evidence>
<dbReference type="Gene3D" id="1.10.510.10">
    <property type="entry name" value="Transferase(Phosphotransferase) domain 1"/>
    <property type="match status" value="1"/>
</dbReference>
<dbReference type="OrthoDB" id="5125808at2"/>
<evidence type="ECO:0000313" key="3">
    <source>
        <dbReference type="EMBL" id="TFD91766.1"/>
    </source>
</evidence>
<keyword evidence="4" id="KW-1185">Reference proteome</keyword>
<feature type="region of interest" description="Disordered" evidence="1">
    <location>
        <begin position="264"/>
        <end position="307"/>
    </location>
</feature>
<organism evidence="3 4">
    <name type="scientific">Cryobacterium lactosi</name>
    <dbReference type="NCBI Taxonomy" id="1259202"/>
    <lineage>
        <taxon>Bacteria</taxon>
        <taxon>Bacillati</taxon>
        <taxon>Actinomycetota</taxon>
        <taxon>Actinomycetes</taxon>
        <taxon>Micrococcales</taxon>
        <taxon>Microbacteriaceae</taxon>
        <taxon>Cryobacterium</taxon>
    </lineage>
</organism>
<dbReference type="GO" id="GO:0004672">
    <property type="term" value="F:protein kinase activity"/>
    <property type="evidence" value="ECO:0007669"/>
    <property type="project" value="InterPro"/>
</dbReference>
<dbReference type="InterPro" id="IPR011009">
    <property type="entry name" value="Kinase-like_dom_sf"/>
</dbReference>
<dbReference type="GO" id="GO:0005524">
    <property type="term" value="F:ATP binding"/>
    <property type="evidence" value="ECO:0007669"/>
    <property type="project" value="InterPro"/>
</dbReference>
<evidence type="ECO:0000313" key="4">
    <source>
        <dbReference type="Proteomes" id="UP000298468"/>
    </source>
</evidence>
<feature type="region of interest" description="Disordered" evidence="1">
    <location>
        <begin position="379"/>
        <end position="405"/>
    </location>
</feature>
<dbReference type="Proteomes" id="UP000298468">
    <property type="component" value="Unassembled WGS sequence"/>
</dbReference>
<dbReference type="EMBL" id="SOHM01000015">
    <property type="protein sequence ID" value="TFD91766.1"/>
    <property type="molecule type" value="Genomic_DNA"/>
</dbReference>
<gene>
    <name evidence="3" type="ORF">E3T61_08720</name>
</gene>
<accession>A0A4R9BY37</accession>